<dbReference type="Gene3D" id="3.20.20.80">
    <property type="entry name" value="Glycosidases"/>
    <property type="match status" value="1"/>
</dbReference>
<comment type="caution">
    <text evidence="2">The sequence shown here is derived from an EMBL/GenBank/DDBJ whole genome shotgun (WGS) entry which is preliminary data.</text>
</comment>
<evidence type="ECO:0000256" key="1">
    <source>
        <dbReference type="SAM" id="Phobius"/>
    </source>
</evidence>
<sequence length="1078" mass="125245">MKHKWKSFIYFGVMFLIVAIVSSPFWVWQLLGESKFNVLIVDKTVPDTTYREHKGLSWLLNQNKYVQNDGTTYDYTKDYVGFHPQDDKKFSIKQVPAKINSYDLIYVADGYGVYEDEFYGENPEGARSESLYGGMTLEEVNSIKDAVVQIGTPLMVEFNTFANPTETPVRSTFYELLNLKWSGWIGRYFSDLNSTEVPVWVRMNYEKQSGEKWKFKGKGLVLADESDKVVVVNSEGLNDEGVLYQLTKKGKEVLDGAEEELYQYWFDIVQAENENEVLATYTLPLNGEGKKLLTQLEIPFSFPAIIHHQTSKYETYYFAGDFADQDEVPSIYQTVGLKKWRQWFTSESEGSTAAFYWKVYVPMMDGIMKEMKGKTKNKQNVNQNIKVMTENGVKISGKSSNEYLQVLKDGQWENILIKGVNLGIAKPGSFPGETSISKQEYMQWFNQIGEMNANAIRVYTIHPPGFYEALYEYNQTADYPIYLFHGVWLNEEVFYESMDAYSAENVKEFKDEITRVVDLLHGNATLPEKVGHASGSYIYDLSPYILGYMLGVEWDPEVVRATNEKHKGTQDYSGQYVYTKGGNPFEIWLAEMMDYTINYETTTYKWQHPMSFTNWVTTDLLEHPTEPSEKEDLVSINPNVIYSTDQHRAGMFASYHIYPYYPEFLNLEKKYVEYTDHRGERNNYAGYLNDMKNVHNMPVMVAEFGVPGSRGITHRNIQGLDQGHHSEREQGEIIVRLFEDIVEEKMAGGLVFVWQDEWFKRTWNTMDYDNPDRRPFWSNIQTSEQNFGLLSFDPGKKGFEIRVDGKIQDWTNQESKLYENEDLNLWMHHDERYVYIRVDSEMGIDMDQKNTYLLINTLPNHGQQTIPNVKEVQGKGIDFVVQLNGTETSNVVVDANYDTYYYHYHKVLNMIPKENEIYHPIRLALNKELSYTNEEGQTITNPFDYAETGKLQIGDANPNSGNYNSLTDYALSDDKKTLELRLPWMLLNFKDPSQLEIIGEMHESNKGIKSSIKTEGIKIGVVQTDKNHQFLQSMPEQNDLDNESAYTLYKWDSWDTPTYQERLKKSYYLLQESFHNYK</sequence>
<protein>
    <recommendedName>
        <fullName evidence="4">Family 2 glycosyl transferase</fullName>
    </recommendedName>
</protein>
<evidence type="ECO:0008006" key="4">
    <source>
        <dbReference type="Google" id="ProtNLM"/>
    </source>
</evidence>
<name>A0ABS2DGP4_9BACI</name>
<keyword evidence="1" id="KW-0472">Membrane</keyword>
<proteinExistence type="predicted"/>
<dbReference type="Proteomes" id="UP001518925">
    <property type="component" value="Unassembled WGS sequence"/>
</dbReference>
<organism evidence="2 3">
    <name type="scientific">Bacillus suaedaesalsae</name>
    <dbReference type="NCBI Taxonomy" id="2810349"/>
    <lineage>
        <taxon>Bacteria</taxon>
        <taxon>Bacillati</taxon>
        <taxon>Bacillota</taxon>
        <taxon>Bacilli</taxon>
        <taxon>Bacillales</taxon>
        <taxon>Bacillaceae</taxon>
        <taxon>Bacillus</taxon>
    </lineage>
</organism>
<accession>A0ABS2DGP4</accession>
<dbReference type="SUPFAM" id="SSF51445">
    <property type="entry name" value="(Trans)glycosidases"/>
    <property type="match status" value="1"/>
</dbReference>
<dbReference type="RefSeq" id="WP_204203019.1">
    <property type="nucleotide sequence ID" value="NZ_JAFELM010000024.1"/>
</dbReference>
<keyword evidence="1" id="KW-1133">Transmembrane helix</keyword>
<evidence type="ECO:0000313" key="3">
    <source>
        <dbReference type="Proteomes" id="UP001518925"/>
    </source>
</evidence>
<feature type="transmembrane region" description="Helical" evidence="1">
    <location>
        <begin position="7"/>
        <end position="28"/>
    </location>
</feature>
<dbReference type="InterPro" id="IPR017853">
    <property type="entry name" value="GH"/>
</dbReference>
<keyword evidence="1" id="KW-0812">Transmembrane</keyword>
<evidence type="ECO:0000313" key="2">
    <source>
        <dbReference type="EMBL" id="MBM6617644.1"/>
    </source>
</evidence>
<reference evidence="2 3" key="1">
    <citation type="submission" date="2021-02" db="EMBL/GenBank/DDBJ databases">
        <title>Bacillus sp. RD4P76, an endophyte from a halophyte.</title>
        <authorList>
            <person name="Sun J.-Q."/>
        </authorList>
    </citation>
    <scope>NUCLEOTIDE SEQUENCE [LARGE SCALE GENOMIC DNA]</scope>
    <source>
        <strain evidence="2 3">RD4P76</strain>
    </source>
</reference>
<keyword evidence="3" id="KW-1185">Reference proteome</keyword>
<gene>
    <name evidence="2" type="ORF">JR050_08115</name>
</gene>
<dbReference type="EMBL" id="JAFELM010000024">
    <property type="protein sequence ID" value="MBM6617644.1"/>
    <property type="molecule type" value="Genomic_DNA"/>
</dbReference>